<gene>
    <name evidence="1" type="ORF">CEURO_LOCUS2892</name>
</gene>
<dbReference type="EMBL" id="CAMAPE010000005">
    <property type="protein sequence ID" value="CAH9068642.1"/>
    <property type="molecule type" value="Genomic_DNA"/>
</dbReference>
<organism evidence="1 2">
    <name type="scientific">Cuscuta europaea</name>
    <name type="common">European dodder</name>
    <dbReference type="NCBI Taxonomy" id="41803"/>
    <lineage>
        <taxon>Eukaryota</taxon>
        <taxon>Viridiplantae</taxon>
        <taxon>Streptophyta</taxon>
        <taxon>Embryophyta</taxon>
        <taxon>Tracheophyta</taxon>
        <taxon>Spermatophyta</taxon>
        <taxon>Magnoliopsida</taxon>
        <taxon>eudicotyledons</taxon>
        <taxon>Gunneridae</taxon>
        <taxon>Pentapetalae</taxon>
        <taxon>asterids</taxon>
        <taxon>lamiids</taxon>
        <taxon>Solanales</taxon>
        <taxon>Convolvulaceae</taxon>
        <taxon>Cuscuteae</taxon>
        <taxon>Cuscuta</taxon>
        <taxon>Cuscuta subgen. Cuscuta</taxon>
    </lineage>
</organism>
<protein>
    <submittedName>
        <fullName evidence="1">Uncharacterized protein</fullName>
    </submittedName>
</protein>
<accession>A0A9P0YMG9</accession>
<keyword evidence="2" id="KW-1185">Reference proteome</keyword>
<comment type="caution">
    <text evidence="1">The sequence shown here is derived from an EMBL/GenBank/DDBJ whole genome shotgun (WGS) entry which is preliminary data.</text>
</comment>
<proteinExistence type="predicted"/>
<name>A0A9P0YMG9_CUSEU</name>
<dbReference type="OrthoDB" id="1318981at2759"/>
<evidence type="ECO:0000313" key="2">
    <source>
        <dbReference type="Proteomes" id="UP001152484"/>
    </source>
</evidence>
<sequence>MAERISHDTQHTVTYAFPSSSASILHEGFPVVDYASSILPPGDLTCTTSQEFHPLLEGSIRSHIEGLAKTIGALHAANHSQVRLQREADEARVALWASQKAFSELQSSRAQECEEASKQGAKKALSEFQAPEQFQKIISARVQAEQSELVQRWLTTPDGEYWRAREVLYAFQSGKYLMQQKMCGRLKDLDPDFHPSTLGLPGRMKKPVEAIALLPPEAVRQEEELGSSNEWAWFFLPAPGNMTPVAPGQDLVGVLDDVPEVDGDGPVQP</sequence>
<dbReference type="AlphaFoldDB" id="A0A9P0YMG9"/>
<evidence type="ECO:0000313" key="1">
    <source>
        <dbReference type="EMBL" id="CAH9068642.1"/>
    </source>
</evidence>
<dbReference type="Proteomes" id="UP001152484">
    <property type="component" value="Unassembled WGS sequence"/>
</dbReference>
<reference evidence="1" key="1">
    <citation type="submission" date="2022-07" db="EMBL/GenBank/DDBJ databases">
        <authorList>
            <person name="Macas J."/>
            <person name="Novak P."/>
            <person name="Neumann P."/>
        </authorList>
    </citation>
    <scope>NUCLEOTIDE SEQUENCE</scope>
</reference>